<evidence type="ECO:0000259" key="4">
    <source>
        <dbReference type="PROSITE" id="PS51900"/>
    </source>
</evidence>
<keyword evidence="5" id="KW-0614">Plasmid</keyword>
<evidence type="ECO:0000256" key="1">
    <source>
        <dbReference type="ARBA" id="ARBA00022908"/>
    </source>
</evidence>
<dbReference type="AlphaFoldDB" id="C4NZW8"/>
<geneLocation type="plasmid" evidence="5">
    <name>p61.9</name>
</geneLocation>
<accession>C4NZW8</accession>
<evidence type="ECO:0000256" key="3">
    <source>
        <dbReference type="PROSITE-ProRule" id="PRU01248"/>
    </source>
</evidence>
<dbReference type="PROSITE" id="PS51900">
    <property type="entry name" value="CB"/>
    <property type="match status" value="1"/>
</dbReference>
<reference evidence="5" key="1">
    <citation type="journal article" date="2009" name="Antimicrob. Agents Chemother.">
        <title>Characterization of the plasmid-borne quinolone resistance gene qnrB19 in Salmonella enterica serovar Typhimurium.</title>
        <authorList>
            <person name="Dionisi A.M."/>
            <person name="Lucarelli C."/>
            <person name="Owczarek S."/>
            <person name="Luzzi I."/>
            <person name="Villa L."/>
        </authorList>
    </citation>
    <scope>NUCLEOTIDE SEQUENCE</scope>
    <source>
        <strain evidence="5">STYM61/9</strain>
        <plasmid evidence="5">p61.9</plasmid>
    </source>
</reference>
<dbReference type="EMBL" id="FJ790886">
    <property type="protein sequence ID" value="ACN72592.2"/>
    <property type="molecule type" value="Genomic_DNA"/>
</dbReference>
<organism evidence="5">
    <name type="scientific">Salmonella typhimurium</name>
    <dbReference type="NCBI Taxonomy" id="90371"/>
    <lineage>
        <taxon>Bacteria</taxon>
        <taxon>Pseudomonadati</taxon>
        <taxon>Pseudomonadota</taxon>
        <taxon>Gammaproteobacteria</taxon>
        <taxon>Enterobacterales</taxon>
        <taxon>Enterobacteriaceae</taxon>
        <taxon>Salmonella</taxon>
    </lineage>
</organism>
<dbReference type="GO" id="GO:0015074">
    <property type="term" value="P:DNA integration"/>
    <property type="evidence" value="ECO:0007669"/>
    <property type="project" value="UniProtKB-KW"/>
</dbReference>
<dbReference type="InterPro" id="IPR010998">
    <property type="entry name" value="Integrase_recombinase_N"/>
</dbReference>
<dbReference type="GO" id="GO:0003677">
    <property type="term" value="F:DNA binding"/>
    <property type="evidence" value="ECO:0007669"/>
    <property type="project" value="UniProtKB-UniRule"/>
</dbReference>
<name>C4NZW8_SALTM</name>
<dbReference type="InterPro" id="IPR004107">
    <property type="entry name" value="Integrase_SAM-like_N"/>
</dbReference>
<protein>
    <submittedName>
        <fullName evidence="5">Truncated IntI1 DNA integrase</fullName>
    </submittedName>
</protein>
<proteinExistence type="predicted"/>
<evidence type="ECO:0000313" key="5">
    <source>
        <dbReference type="EMBL" id="ACN72592.2"/>
    </source>
</evidence>
<keyword evidence="1" id="KW-0229">DNA integration</keyword>
<gene>
    <name evidence="5" type="primary">intI1</name>
</gene>
<dbReference type="Pfam" id="PF13495">
    <property type="entry name" value="Phage_int_SAM_4"/>
    <property type="match status" value="1"/>
</dbReference>
<dbReference type="Gene3D" id="1.10.150.130">
    <property type="match status" value="1"/>
</dbReference>
<keyword evidence="2 3" id="KW-0238">DNA-binding</keyword>
<dbReference type="InterPro" id="IPR044068">
    <property type="entry name" value="CB"/>
</dbReference>
<feature type="domain" description="Core-binding (CB)" evidence="4">
    <location>
        <begin position="14"/>
        <end position="94"/>
    </location>
</feature>
<sequence>MKTATAPLPPLRSVKVLDQLRERIRYLHYSLRTEQAYVHWVRAFIRFHGVRHPATLGSSEVEAFLSWLANERKVSVSTHRQALAALLFFYGKVLCTDLPWLQEMGFEVQPYENVR</sequence>
<evidence type="ECO:0000256" key="2">
    <source>
        <dbReference type="ARBA" id="ARBA00023125"/>
    </source>
</evidence>